<evidence type="ECO:0000256" key="8">
    <source>
        <dbReference type="ARBA" id="ARBA00023004"/>
    </source>
</evidence>
<evidence type="ECO:0000313" key="12">
    <source>
        <dbReference type="EMBL" id="MBC8199971.1"/>
    </source>
</evidence>
<dbReference type="Pfam" id="PF00724">
    <property type="entry name" value="Oxidored_FMN"/>
    <property type="match status" value="1"/>
</dbReference>
<evidence type="ECO:0000256" key="1">
    <source>
        <dbReference type="ARBA" id="ARBA00001917"/>
    </source>
</evidence>
<evidence type="ECO:0000256" key="7">
    <source>
        <dbReference type="ARBA" id="ARBA00023002"/>
    </source>
</evidence>
<evidence type="ECO:0000256" key="2">
    <source>
        <dbReference type="ARBA" id="ARBA00001966"/>
    </source>
</evidence>
<dbReference type="Proteomes" id="UP000603545">
    <property type="component" value="Unassembled WGS sequence"/>
</dbReference>
<evidence type="ECO:0000313" key="13">
    <source>
        <dbReference type="Proteomes" id="UP000603545"/>
    </source>
</evidence>
<dbReference type="InterPro" id="IPR023753">
    <property type="entry name" value="FAD/NAD-binding_dom"/>
</dbReference>
<keyword evidence="5" id="KW-0288">FMN</keyword>
<dbReference type="EMBL" id="JACNLL010000072">
    <property type="protein sequence ID" value="MBC8199971.1"/>
    <property type="molecule type" value="Genomic_DNA"/>
</dbReference>
<keyword evidence="7" id="KW-0560">Oxidoreductase</keyword>
<keyword evidence="9" id="KW-0411">Iron-sulfur</keyword>
<dbReference type="SUPFAM" id="SSF51905">
    <property type="entry name" value="FAD/NAD(P)-binding domain"/>
    <property type="match status" value="1"/>
</dbReference>
<dbReference type="SUPFAM" id="SSF51395">
    <property type="entry name" value="FMN-linked oxidoreductases"/>
    <property type="match status" value="1"/>
</dbReference>
<dbReference type="PRINTS" id="PR00368">
    <property type="entry name" value="FADPNR"/>
</dbReference>
<dbReference type="PRINTS" id="PR00469">
    <property type="entry name" value="PNDRDTASEII"/>
</dbReference>
<evidence type="ECO:0000256" key="9">
    <source>
        <dbReference type="ARBA" id="ARBA00023014"/>
    </source>
</evidence>
<organism evidence="12 13">
    <name type="scientific">Candidatus Desulfaltia bathyphila</name>
    <dbReference type="NCBI Taxonomy" id="2841697"/>
    <lineage>
        <taxon>Bacteria</taxon>
        <taxon>Pseudomonadati</taxon>
        <taxon>Thermodesulfobacteriota</taxon>
        <taxon>Desulfobacteria</taxon>
        <taxon>Desulfobacterales</taxon>
        <taxon>Desulfobacterales incertae sedis</taxon>
        <taxon>Candidatus Desulfaltia</taxon>
    </lineage>
</organism>
<dbReference type="CDD" id="cd02803">
    <property type="entry name" value="OYE_like_FMN_family"/>
    <property type="match status" value="1"/>
</dbReference>
<dbReference type="AlphaFoldDB" id="A0A8J6N6H5"/>
<name>A0A8J6N6H5_9BACT</name>
<dbReference type="Pfam" id="PF07992">
    <property type="entry name" value="Pyr_redox_2"/>
    <property type="match status" value="1"/>
</dbReference>
<comment type="cofactor">
    <cofactor evidence="1">
        <name>FMN</name>
        <dbReference type="ChEBI" id="CHEBI:58210"/>
    </cofactor>
</comment>
<keyword evidence="8" id="KW-0408">Iron</keyword>
<feature type="domain" description="NADH:flavin oxidoreductase/NADH oxidase N-terminal" evidence="10">
    <location>
        <begin position="6"/>
        <end position="331"/>
    </location>
</feature>
<protein>
    <submittedName>
        <fullName evidence="12">FAD-dependent oxidoreductase</fullName>
    </submittedName>
</protein>
<accession>A0A8J6N6H5</accession>
<dbReference type="Gene3D" id="3.20.20.70">
    <property type="entry name" value="Aldolase class I"/>
    <property type="match status" value="1"/>
</dbReference>
<dbReference type="GO" id="GO:0051536">
    <property type="term" value="F:iron-sulfur cluster binding"/>
    <property type="evidence" value="ECO:0007669"/>
    <property type="project" value="UniProtKB-KW"/>
</dbReference>
<evidence type="ECO:0000256" key="3">
    <source>
        <dbReference type="ARBA" id="ARBA00011048"/>
    </source>
</evidence>
<evidence type="ECO:0000259" key="11">
    <source>
        <dbReference type="Pfam" id="PF07992"/>
    </source>
</evidence>
<comment type="cofactor">
    <cofactor evidence="2">
        <name>[4Fe-4S] cluster</name>
        <dbReference type="ChEBI" id="CHEBI:49883"/>
    </cofactor>
</comment>
<keyword evidence="6" id="KW-0479">Metal-binding</keyword>
<comment type="similarity">
    <text evidence="3">In the N-terminal section; belongs to the NADH:flavin oxidoreductase/NADH oxidase family.</text>
</comment>
<proteinExistence type="inferred from homology"/>
<reference evidence="12 13" key="1">
    <citation type="submission" date="2020-08" db="EMBL/GenBank/DDBJ databases">
        <title>Bridging the membrane lipid divide: bacteria of the FCB group superphylum have the potential to synthesize archaeal ether lipids.</title>
        <authorList>
            <person name="Villanueva L."/>
            <person name="Von Meijenfeldt F.A.B."/>
            <person name="Westbye A.B."/>
            <person name="Yadav S."/>
            <person name="Hopmans E.C."/>
            <person name="Dutilh B.E."/>
            <person name="Sinninghe Damste J.S."/>
        </authorList>
    </citation>
    <scope>NUCLEOTIDE SEQUENCE [LARGE SCALE GENOMIC DNA]</scope>
    <source>
        <strain evidence="12">NIOZ-UU82</strain>
    </source>
</reference>
<evidence type="ECO:0000256" key="4">
    <source>
        <dbReference type="ARBA" id="ARBA00022630"/>
    </source>
</evidence>
<dbReference type="PANTHER" id="PTHR42917">
    <property type="entry name" value="2,4-DIENOYL-COA REDUCTASE"/>
    <property type="match status" value="1"/>
</dbReference>
<dbReference type="Gene3D" id="3.40.50.720">
    <property type="entry name" value="NAD(P)-binding Rossmann-like Domain"/>
    <property type="match status" value="1"/>
</dbReference>
<feature type="domain" description="FAD/NAD(P)-binding" evidence="11">
    <location>
        <begin position="378"/>
        <end position="608"/>
    </location>
</feature>
<sequence length="637" mass="69136">MSFSHLFSPAQIGKCSLKNRIIMALFPTKYATESKVNPKIKEFYRARAKGGAALIVLDCPCLDYPKAYKGPHELRFDLEEYATGIKELLNVIHEEGSKAFMQLNYPKERVVGQEIAGARKKGDGWVVSLANAMSLDEADEILEIMANGAKKAKETGYDGVEIQASYGDLIAQLLSPLLNKRSDELGGTVENRARFLTRLIKKVKAAAGRDFPVMIKLVCDEFVPGGLGIDDSRKIAGLTEDAGADAIVANAGNKSTKFITIPTQESPPGPLIDLAARIKESISIPVVAIGKINSPDMADKIIGRKKADFVAMARELVADPDLPQKAASNMVDDINRCVFCLEDCAEKGVPGIGRCCTVNPFAGLEYSWKISPASKKKRLLVIGGGPSGMQAAIIADKRGYNVELWEQSDQLGGQARLASIAPFKEEMSEILRYLKHSLNKSKVRVRLGHKADLTEIIALAPNVVIVATGSRSRRPPVPGIDSDLVTDARQVYESRSVAGQKIVIIGGGDIGCETADWLAGPEKKVTVVEILPKLLTRMKKIPRERLLSRLSEKRVAIFTETQTTSIKENTVYLRKKDGEELSIEADKVIIAIHPEPEDSLFQALKDKIKQVIAVGDAASPGNIGSALRSATDAALKI</sequence>
<dbReference type="InterPro" id="IPR036188">
    <property type="entry name" value="FAD/NAD-bd_sf"/>
</dbReference>
<gene>
    <name evidence="12" type="ORF">H8E80_08010</name>
</gene>
<dbReference type="PANTHER" id="PTHR42917:SF2">
    <property type="entry name" value="2,4-DIENOYL-COA REDUCTASE [(2E)-ENOYL-COA-PRODUCING]"/>
    <property type="match status" value="1"/>
</dbReference>
<dbReference type="Gene3D" id="3.50.50.60">
    <property type="entry name" value="FAD/NAD(P)-binding domain"/>
    <property type="match status" value="1"/>
</dbReference>
<evidence type="ECO:0000259" key="10">
    <source>
        <dbReference type="Pfam" id="PF00724"/>
    </source>
</evidence>
<dbReference type="GO" id="GO:0016491">
    <property type="term" value="F:oxidoreductase activity"/>
    <property type="evidence" value="ECO:0007669"/>
    <property type="project" value="UniProtKB-KW"/>
</dbReference>
<dbReference type="GO" id="GO:0010181">
    <property type="term" value="F:FMN binding"/>
    <property type="evidence" value="ECO:0007669"/>
    <property type="project" value="InterPro"/>
</dbReference>
<keyword evidence="4" id="KW-0285">Flavoprotein</keyword>
<dbReference type="InterPro" id="IPR001155">
    <property type="entry name" value="OxRdtase_FMN_N"/>
</dbReference>
<comment type="caution">
    <text evidence="12">The sequence shown here is derived from an EMBL/GenBank/DDBJ whole genome shotgun (WGS) entry which is preliminary data.</text>
</comment>
<dbReference type="InterPro" id="IPR013785">
    <property type="entry name" value="Aldolase_TIM"/>
</dbReference>
<evidence type="ECO:0000256" key="5">
    <source>
        <dbReference type="ARBA" id="ARBA00022643"/>
    </source>
</evidence>
<evidence type="ECO:0000256" key="6">
    <source>
        <dbReference type="ARBA" id="ARBA00022723"/>
    </source>
</evidence>
<dbReference type="GO" id="GO:0046872">
    <property type="term" value="F:metal ion binding"/>
    <property type="evidence" value="ECO:0007669"/>
    <property type="project" value="UniProtKB-KW"/>
</dbReference>
<dbReference type="InterPro" id="IPR051793">
    <property type="entry name" value="NADH:flavin_oxidoreductase"/>
</dbReference>